<dbReference type="InterPro" id="IPR029068">
    <property type="entry name" value="Glyas_Bleomycin-R_OHBP_Dase"/>
</dbReference>
<proteinExistence type="predicted"/>
<organism evidence="2 3">
    <name type="scientific">Streptomyces anulatus</name>
    <name type="common">Streptomyces chrysomallus</name>
    <dbReference type="NCBI Taxonomy" id="1892"/>
    <lineage>
        <taxon>Bacteria</taxon>
        <taxon>Bacillati</taxon>
        <taxon>Actinomycetota</taxon>
        <taxon>Actinomycetes</taxon>
        <taxon>Kitasatosporales</taxon>
        <taxon>Streptomycetaceae</taxon>
        <taxon>Streptomyces</taxon>
    </lineage>
</organism>
<protein>
    <submittedName>
        <fullName evidence="2">VOC family protein</fullName>
    </submittedName>
</protein>
<dbReference type="SUPFAM" id="SSF54593">
    <property type="entry name" value="Glyoxalase/Bleomycin resistance protein/Dihydroxybiphenyl dioxygenase"/>
    <property type="match status" value="1"/>
</dbReference>
<evidence type="ECO:0000259" key="1">
    <source>
        <dbReference type="PROSITE" id="PS51819"/>
    </source>
</evidence>
<keyword evidence="3" id="KW-1185">Reference proteome</keyword>
<dbReference type="RefSeq" id="WP_329354144.1">
    <property type="nucleotide sequence ID" value="NZ_CP109490.1"/>
</dbReference>
<sequence>MAIVRPGDLYHLGVVVDDVMTAAHEISEVTGTRWTHPIEFEQWMRFGGTDREIEFVAMYSLDAPHYELIQAIPGTPLGNVTRENAVHHVGYWANDFHADIARLRELGFTEEVLGLDEHLQPWGFAYFLTPGGRRIEIADRSAFEPTWDGFLLAHARDKT</sequence>
<accession>A0ABZ1ZCT6</accession>
<dbReference type="Pfam" id="PF13669">
    <property type="entry name" value="Glyoxalase_4"/>
    <property type="match status" value="1"/>
</dbReference>
<dbReference type="InterPro" id="IPR037523">
    <property type="entry name" value="VOC_core"/>
</dbReference>
<evidence type="ECO:0000313" key="3">
    <source>
        <dbReference type="Proteomes" id="UP001431926"/>
    </source>
</evidence>
<dbReference type="Proteomes" id="UP001431926">
    <property type="component" value="Chromosome"/>
</dbReference>
<dbReference type="PROSITE" id="PS51819">
    <property type="entry name" value="VOC"/>
    <property type="match status" value="1"/>
</dbReference>
<evidence type="ECO:0000313" key="2">
    <source>
        <dbReference type="EMBL" id="WUX35089.1"/>
    </source>
</evidence>
<dbReference type="EMBL" id="CP109491">
    <property type="protein sequence ID" value="WUX35089.1"/>
    <property type="molecule type" value="Genomic_DNA"/>
</dbReference>
<name>A0ABZ1ZCT6_STRAQ</name>
<feature type="domain" description="VOC" evidence="1">
    <location>
        <begin position="8"/>
        <end position="140"/>
    </location>
</feature>
<dbReference type="Gene3D" id="3.10.180.10">
    <property type="entry name" value="2,3-Dihydroxybiphenyl 1,2-Dioxygenase, domain 1"/>
    <property type="match status" value="1"/>
</dbReference>
<gene>
    <name evidence="2" type="ORF">OG367_02095</name>
</gene>
<reference evidence="2" key="1">
    <citation type="submission" date="2022-10" db="EMBL/GenBank/DDBJ databases">
        <title>The complete genomes of actinobacterial strains from the NBC collection.</title>
        <authorList>
            <person name="Joergensen T.S."/>
            <person name="Alvarez Arevalo M."/>
            <person name="Sterndorff E.B."/>
            <person name="Faurdal D."/>
            <person name="Vuksanovic O."/>
            <person name="Mourched A.-S."/>
            <person name="Charusanti P."/>
            <person name="Shaw S."/>
            <person name="Blin K."/>
            <person name="Weber T."/>
        </authorList>
    </citation>
    <scope>NUCLEOTIDE SEQUENCE</scope>
    <source>
        <strain evidence="2">NBC_01436</strain>
    </source>
</reference>